<gene>
    <name evidence="1" type="ORF">LCGC14_1463010</name>
</gene>
<evidence type="ECO:0000313" key="1">
    <source>
        <dbReference type="EMBL" id="KKM68223.1"/>
    </source>
</evidence>
<proteinExistence type="predicted"/>
<protein>
    <submittedName>
        <fullName evidence="1">Uncharacterized protein</fullName>
    </submittedName>
</protein>
<reference evidence="1" key="1">
    <citation type="journal article" date="2015" name="Nature">
        <title>Complex archaea that bridge the gap between prokaryotes and eukaryotes.</title>
        <authorList>
            <person name="Spang A."/>
            <person name="Saw J.H."/>
            <person name="Jorgensen S.L."/>
            <person name="Zaremba-Niedzwiedzka K."/>
            <person name="Martijn J."/>
            <person name="Lind A.E."/>
            <person name="van Eijk R."/>
            <person name="Schleper C."/>
            <person name="Guy L."/>
            <person name="Ettema T.J."/>
        </authorList>
    </citation>
    <scope>NUCLEOTIDE SEQUENCE</scope>
</reference>
<accession>A0A0F9JF18</accession>
<name>A0A0F9JF18_9ZZZZ</name>
<dbReference type="EMBL" id="LAZR01010207">
    <property type="protein sequence ID" value="KKM68223.1"/>
    <property type="molecule type" value="Genomic_DNA"/>
</dbReference>
<organism evidence="1">
    <name type="scientific">marine sediment metagenome</name>
    <dbReference type="NCBI Taxonomy" id="412755"/>
    <lineage>
        <taxon>unclassified sequences</taxon>
        <taxon>metagenomes</taxon>
        <taxon>ecological metagenomes</taxon>
    </lineage>
</organism>
<comment type="caution">
    <text evidence="1">The sequence shown here is derived from an EMBL/GenBank/DDBJ whole genome shotgun (WGS) entry which is preliminary data.</text>
</comment>
<dbReference type="AlphaFoldDB" id="A0A0F9JF18"/>
<sequence>MTCWPNNERETMPKGQLELPDGTILPLIEVSFHYDWNLTVSLDDNVLPLGLAFRTLLTWRHWAQQEIERLRTENADLKQHEQVCPIAQREAKDKE</sequence>